<dbReference type="InterPro" id="IPR005174">
    <property type="entry name" value="KIB1-4_b-propeller"/>
</dbReference>
<dbReference type="ExpressionAtlas" id="A0A5S9YED8">
    <property type="expression patterns" value="baseline and differential"/>
</dbReference>
<reference evidence="2 3" key="1">
    <citation type="submission" date="2019-12" db="EMBL/GenBank/DDBJ databases">
        <authorList>
            <person name="Jiao W.-B."/>
            <person name="Schneeberger K."/>
        </authorList>
    </citation>
    <scope>NUCLEOTIDE SEQUENCE [LARGE SCALE GENOMIC DNA]</scope>
    <source>
        <strain evidence="3">cv. C24</strain>
    </source>
</reference>
<dbReference type="EMBL" id="CACSHJ010000096">
    <property type="protein sequence ID" value="CAA0410112.1"/>
    <property type="molecule type" value="Genomic_DNA"/>
</dbReference>
<sequence length="159" mass="18357">MFSKKDDRFHVLGSGGHLTGSWDHHTQTHKPKFNRFFFKTIPHLTKANKELLDSCFKSEHFVESRTTNETFVVKQYKKTAEIINGTARMKTVAVMVFKLDNIAKLFYTQDIGDLCIFLTKYETFCVPSSSFPGLFPNHVKILDSEETAIVNLADQKWNF</sequence>
<protein>
    <recommendedName>
        <fullName evidence="1">KIB1-4 beta-propeller domain-containing protein</fullName>
    </recommendedName>
</protein>
<gene>
    <name evidence="2" type="ORF">C24_LOCUS25705</name>
</gene>
<evidence type="ECO:0000313" key="2">
    <source>
        <dbReference type="EMBL" id="CAA0410112.1"/>
    </source>
</evidence>
<dbReference type="AlphaFoldDB" id="A0A5S9YED8"/>
<organism evidence="2 3">
    <name type="scientific">Arabidopsis thaliana</name>
    <name type="common">Mouse-ear cress</name>
    <dbReference type="NCBI Taxonomy" id="3702"/>
    <lineage>
        <taxon>Eukaryota</taxon>
        <taxon>Viridiplantae</taxon>
        <taxon>Streptophyta</taxon>
        <taxon>Embryophyta</taxon>
        <taxon>Tracheophyta</taxon>
        <taxon>Spermatophyta</taxon>
        <taxon>Magnoliopsida</taxon>
        <taxon>eudicotyledons</taxon>
        <taxon>Gunneridae</taxon>
        <taxon>Pentapetalae</taxon>
        <taxon>rosids</taxon>
        <taxon>malvids</taxon>
        <taxon>Brassicales</taxon>
        <taxon>Brassicaceae</taxon>
        <taxon>Camelineae</taxon>
        <taxon>Arabidopsis</taxon>
    </lineage>
</organism>
<accession>A0A5S9YED8</accession>
<feature type="domain" description="KIB1-4 beta-propeller" evidence="1">
    <location>
        <begin position="6"/>
        <end position="143"/>
    </location>
</feature>
<evidence type="ECO:0000259" key="1">
    <source>
        <dbReference type="Pfam" id="PF03478"/>
    </source>
</evidence>
<evidence type="ECO:0000313" key="3">
    <source>
        <dbReference type="Proteomes" id="UP000434276"/>
    </source>
</evidence>
<proteinExistence type="predicted"/>
<name>A0A5S9YED8_ARATH</name>
<dbReference type="Pfam" id="PF03478">
    <property type="entry name" value="Beta-prop_KIB1-4"/>
    <property type="match status" value="1"/>
</dbReference>
<dbReference type="OrthoDB" id="1049985at2759"/>
<dbReference type="Proteomes" id="UP000434276">
    <property type="component" value="Unassembled WGS sequence"/>
</dbReference>